<keyword evidence="2" id="KW-1185">Reference proteome</keyword>
<sequence length="125" mass="14249">MKNLAYRSPEILYNLDCTNRDPHIPDPEQPIDEYNFTGLEYTAADGTELSPSIDLLHGRQPLSPTGVPSGRRTERLRNFLTAPALKNRKKLVSLLVMLSWWSGMIPQYARTMDSLTRLTKKNSVF</sequence>
<name>A0A0L0FZY1_9EUKA</name>
<dbReference type="EMBL" id="KQ241958">
    <property type="protein sequence ID" value="KNC82121.1"/>
    <property type="molecule type" value="Genomic_DNA"/>
</dbReference>
<gene>
    <name evidence="1" type="ORF">SARC_05590</name>
</gene>
<evidence type="ECO:0000313" key="1">
    <source>
        <dbReference type="EMBL" id="KNC82121.1"/>
    </source>
</evidence>
<dbReference type="AlphaFoldDB" id="A0A0L0FZY1"/>
<accession>A0A0L0FZY1</accession>
<organism evidence="1 2">
    <name type="scientific">Sphaeroforma arctica JP610</name>
    <dbReference type="NCBI Taxonomy" id="667725"/>
    <lineage>
        <taxon>Eukaryota</taxon>
        <taxon>Ichthyosporea</taxon>
        <taxon>Ichthyophonida</taxon>
        <taxon>Sphaeroforma</taxon>
    </lineage>
</organism>
<protein>
    <submittedName>
        <fullName evidence="1">Uncharacterized protein</fullName>
    </submittedName>
</protein>
<reference evidence="1 2" key="1">
    <citation type="submission" date="2011-02" db="EMBL/GenBank/DDBJ databases">
        <title>The Genome Sequence of Sphaeroforma arctica JP610.</title>
        <authorList>
            <consortium name="The Broad Institute Genome Sequencing Platform"/>
            <person name="Russ C."/>
            <person name="Cuomo C."/>
            <person name="Young S.K."/>
            <person name="Zeng Q."/>
            <person name="Gargeya S."/>
            <person name="Alvarado L."/>
            <person name="Berlin A."/>
            <person name="Chapman S.B."/>
            <person name="Chen Z."/>
            <person name="Freedman E."/>
            <person name="Gellesch M."/>
            <person name="Goldberg J."/>
            <person name="Griggs A."/>
            <person name="Gujja S."/>
            <person name="Heilman E."/>
            <person name="Heiman D."/>
            <person name="Howarth C."/>
            <person name="Mehta T."/>
            <person name="Neiman D."/>
            <person name="Pearson M."/>
            <person name="Roberts A."/>
            <person name="Saif S."/>
            <person name="Shea T."/>
            <person name="Shenoy N."/>
            <person name="Sisk P."/>
            <person name="Stolte C."/>
            <person name="Sykes S."/>
            <person name="White J."/>
            <person name="Yandava C."/>
            <person name="Burger G."/>
            <person name="Gray M.W."/>
            <person name="Holland P.W.H."/>
            <person name="King N."/>
            <person name="Lang F.B.F."/>
            <person name="Roger A.J."/>
            <person name="Ruiz-Trillo I."/>
            <person name="Haas B."/>
            <person name="Nusbaum C."/>
            <person name="Birren B."/>
        </authorList>
    </citation>
    <scope>NUCLEOTIDE SEQUENCE [LARGE SCALE GENOMIC DNA]</scope>
    <source>
        <strain evidence="1 2">JP610</strain>
    </source>
</reference>
<evidence type="ECO:0000313" key="2">
    <source>
        <dbReference type="Proteomes" id="UP000054560"/>
    </source>
</evidence>
<dbReference type="GeneID" id="25906094"/>
<dbReference type="InterPro" id="IPR043128">
    <property type="entry name" value="Rev_trsase/Diguanyl_cyclase"/>
</dbReference>
<dbReference type="RefSeq" id="XP_014156023.1">
    <property type="nucleotide sequence ID" value="XM_014300548.1"/>
</dbReference>
<proteinExistence type="predicted"/>
<dbReference type="Gene3D" id="3.30.70.270">
    <property type="match status" value="1"/>
</dbReference>
<dbReference type="Proteomes" id="UP000054560">
    <property type="component" value="Unassembled WGS sequence"/>
</dbReference>